<proteinExistence type="inferred from homology"/>
<comment type="caution">
    <text evidence="9">The sequence shown here is derived from an EMBL/GenBank/DDBJ whole genome shotgun (WGS) entry which is preliminary data.</text>
</comment>
<dbReference type="SUPFAM" id="SSF55174">
    <property type="entry name" value="Alpha-L RNA-binding motif"/>
    <property type="match status" value="1"/>
</dbReference>
<dbReference type="GO" id="GO:0160138">
    <property type="term" value="F:23S rRNA pseudouridine(2604) synthase activity"/>
    <property type="evidence" value="ECO:0007669"/>
    <property type="project" value="UniProtKB-EC"/>
</dbReference>
<dbReference type="PATRIC" id="fig|33059.14.peg.586"/>
<evidence type="ECO:0000259" key="7">
    <source>
        <dbReference type="Pfam" id="PF00849"/>
    </source>
</evidence>
<sequence>MPRLGLARVLSKWGLCSRTVAAQWIRAGRVAVDGRIVRDPEAPQRGLDLWISIDGIPQQRARRQVLMLHKKRGVVVSRSDERGRPTVFADIPQEPWLAPIGRLDRASSGLLLFSNDPIWSQRLLDPAGHLPKTYRVQIRPPLAAEALHHIATASVLDGRPCLPMEVRAVACGGKTQWLEFVLQEGRNRQIRRLLEAQGVEVLRLIRIAFGSVILGDLAPGSWRWLSEAEITALESMGNDELRKTYDT</sequence>
<comment type="similarity">
    <text evidence="1 6">Belongs to the pseudouridine synthase RsuA family.</text>
</comment>
<reference evidence="11 12" key="1">
    <citation type="submission" date="2016-06" db="EMBL/GenBank/DDBJ databases">
        <title>Gene turnover analysis identifies the evolutionary adaptation of the extremophile Acidithiobacillus caldus.</title>
        <authorList>
            <person name="Zhang X."/>
        </authorList>
    </citation>
    <scope>NUCLEOTIDE SEQUENCE [LARGE SCALE GENOMIC DNA]</scope>
    <source>
        <strain evidence="9 11">DX</strain>
        <strain evidence="10 12">S1</strain>
    </source>
</reference>
<dbReference type="Pfam" id="PF01479">
    <property type="entry name" value="S4"/>
    <property type="match status" value="1"/>
</dbReference>
<keyword evidence="5" id="KW-0694">RNA-binding</keyword>
<evidence type="ECO:0000256" key="5">
    <source>
        <dbReference type="PROSITE-ProRule" id="PRU00182"/>
    </source>
</evidence>
<dbReference type="InterPro" id="IPR020103">
    <property type="entry name" value="PsdUridine_synth_cat_dom_sf"/>
</dbReference>
<protein>
    <recommendedName>
        <fullName evidence="6">Pseudouridine synthase</fullName>
        <ecNumber evidence="6">5.4.99.-</ecNumber>
    </recommendedName>
</protein>
<dbReference type="OMA" id="KRMFGHF"/>
<dbReference type="PANTHER" id="PTHR47683">
    <property type="entry name" value="PSEUDOURIDINE SYNTHASE FAMILY PROTEIN-RELATED"/>
    <property type="match status" value="1"/>
</dbReference>
<dbReference type="EMBL" id="LZYE01000386">
    <property type="protein sequence ID" value="OFC28394.1"/>
    <property type="molecule type" value="Genomic_DNA"/>
</dbReference>
<dbReference type="Proteomes" id="UP000175707">
    <property type="component" value="Unassembled WGS sequence"/>
</dbReference>
<evidence type="ECO:0000313" key="9">
    <source>
        <dbReference type="EMBL" id="OFC28394.1"/>
    </source>
</evidence>
<dbReference type="InterPro" id="IPR006145">
    <property type="entry name" value="PsdUridine_synth_RsuA/RluA"/>
</dbReference>
<organism evidence="9 11">
    <name type="scientific">Acidithiobacillus caldus</name>
    <dbReference type="NCBI Taxonomy" id="33059"/>
    <lineage>
        <taxon>Bacteria</taxon>
        <taxon>Pseudomonadati</taxon>
        <taxon>Pseudomonadota</taxon>
        <taxon>Acidithiobacillia</taxon>
        <taxon>Acidithiobacillales</taxon>
        <taxon>Acidithiobacillaceae</taxon>
        <taxon>Acidithiobacillus</taxon>
    </lineage>
</organism>
<accession>A0A1E7YIM9</accession>
<comment type="catalytic activity">
    <reaction evidence="3">
        <text>uridine(35) in tRNA(Tyr) = pseudouridine(35) in tRNA(Tyr)</text>
        <dbReference type="Rhea" id="RHEA:60556"/>
        <dbReference type="Rhea" id="RHEA-COMP:15607"/>
        <dbReference type="Rhea" id="RHEA-COMP:15608"/>
        <dbReference type="ChEBI" id="CHEBI:65314"/>
        <dbReference type="ChEBI" id="CHEBI:65315"/>
    </reaction>
</comment>
<evidence type="ECO:0000259" key="8">
    <source>
        <dbReference type="Pfam" id="PF01479"/>
    </source>
</evidence>
<dbReference type="InterPro" id="IPR050343">
    <property type="entry name" value="RsuA_PseudoU_synthase"/>
</dbReference>
<dbReference type="EC" id="5.4.99.-" evidence="6"/>
<evidence type="ECO:0000256" key="6">
    <source>
        <dbReference type="RuleBase" id="RU003887"/>
    </source>
</evidence>
<feature type="domain" description="Pseudouridine synthase RsuA/RluA-like" evidence="7">
    <location>
        <begin position="65"/>
        <end position="196"/>
    </location>
</feature>
<dbReference type="AlphaFoldDB" id="A0A1E7YIM9"/>
<dbReference type="Gene3D" id="3.30.70.1560">
    <property type="entry name" value="Alpha-L RNA-binding motif"/>
    <property type="match status" value="1"/>
</dbReference>
<dbReference type="InterPro" id="IPR020094">
    <property type="entry name" value="TruA/RsuA/RluB/E/F_N"/>
</dbReference>
<dbReference type="Gene3D" id="3.30.70.580">
    <property type="entry name" value="Pseudouridine synthase I, catalytic domain, N-terminal subdomain"/>
    <property type="match status" value="1"/>
</dbReference>
<dbReference type="PROSITE" id="PS50889">
    <property type="entry name" value="S4"/>
    <property type="match status" value="1"/>
</dbReference>
<evidence type="ECO:0000256" key="1">
    <source>
        <dbReference type="ARBA" id="ARBA00008348"/>
    </source>
</evidence>
<dbReference type="CDD" id="cd00165">
    <property type="entry name" value="S4"/>
    <property type="match status" value="1"/>
</dbReference>
<dbReference type="CDD" id="cd02870">
    <property type="entry name" value="PseudoU_synth_RsuA_like"/>
    <property type="match status" value="1"/>
</dbReference>
<name>A0A1E7YIM9_9PROT</name>
<comment type="catalytic activity">
    <reaction evidence="4">
        <text>uridine(2604) in 23S rRNA = pseudouridine(2604) in 23S rRNA</text>
        <dbReference type="Rhea" id="RHEA:38875"/>
        <dbReference type="Rhea" id="RHEA-COMP:10093"/>
        <dbReference type="Rhea" id="RHEA-COMP:10094"/>
        <dbReference type="ChEBI" id="CHEBI:65314"/>
        <dbReference type="ChEBI" id="CHEBI:65315"/>
        <dbReference type="EC" id="5.4.99.21"/>
    </reaction>
</comment>
<evidence type="ECO:0000313" key="10">
    <source>
        <dbReference type="EMBL" id="OFC62380.1"/>
    </source>
</evidence>
<evidence type="ECO:0000256" key="2">
    <source>
        <dbReference type="ARBA" id="ARBA00023235"/>
    </source>
</evidence>
<feature type="domain" description="RNA-binding S4" evidence="8">
    <location>
        <begin position="6"/>
        <end position="41"/>
    </location>
</feature>
<dbReference type="SUPFAM" id="SSF55120">
    <property type="entry name" value="Pseudouridine synthase"/>
    <property type="match status" value="1"/>
</dbReference>
<dbReference type="Pfam" id="PF00849">
    <property type="entry name" value="PseudoU_synth_2"/>
    <property type="match status" value="1"/>
</dbReference>
<dbReference type="Proteomes" id="UP000175616">
    <property type="component" value="Unassembled WGS sequence"/>
</dbReference>
<keyword evidence="2 6" id="KW-0413">Isomerase</keyword>
<gene>
    <name evidence="9" type="ORF">BAE27_15600</name>
    <name evidence="10" type="ORF">BAE30_02165</name>
</gene>
<dbReference type="NCBIfam" id="TIGR00093">
    <property type="entry name" value="pseudouridine synthase"/>
    <property type="match status" value="1"/>
</dbReference>
<dbReference type="EMBL" id="LZYH01000253">
    <property type="protein sequence ID" value="OFC62380.1"/>
    <property type="molecule type" value="Genomic_DNA"/>
</dbReference>
<dbReference type="InterPro" id="IPR002942">
    <property type="entry name" value="S4_RNA-bd"/>
</dbReference>
<dbReference type="GO" id="GO:0003723">
    <property type="term" value="F:RNA binding"/>
    <property type="evidence" value="ECO:0007669"/>
    <property type="project" value="UniProtKB-KW"/>
</dbReference>
<dbReference type="InterPro" id="IPR000748">
    <property type="entry name" value="PsdUridine_synth_RsuA/RluB/E/F"/>
</dbReference>
<dbReference type="RefSeq" id="WP_004871349.1">
    <property type="nucleotide sequence ID" value="NZ_JAAOMS010000084.1"/>
</dbReference>
<evidence type="ECO:0000256" key="3">
    <source>
        <dbReference type="ARBA" id="ARBA00036390"/>
    </source>
</evidence>
<dbReference type="InterPro" id="IPR036986">
    <property type="entry name" value="S4_RNA-bd_sf"/>
</dbReference>
<evidence type="ECO:0000313" key="12">
    <source>
        <dbReference type="Proteomes" id="UP000175707"/>
    </source>
</evidence>
<dbReference type="InterPro" id="IPR018496">
    <property type="entry name" value="PsdUridine_synth_RsuA/RluB_CS"/>
</dbReference>
<dbReference type="GO" id="GO:0000455">
    <property type="term" value="P:enzyme-directed rRNA pseudouridine synthesis"/>
    <property type="evidence" value="ECO:0007669"/>
    <property type="project" value="UniProtKB-ARBA"/>
</dbReference>
<evidence type="ECO:0000256" key="4">
    <source>
        <dbReference type="ARBA" id="ARBA00036535"/>
    </source>
</evidence>
<dbReference type="PROSITE" id="PS01149">
    <property type="entry name" value="PSI_RSU"/>
    <property type="match status" value="1"/>
</dbReference>
<evidence type="ECO:0000313" key="11">
    <source>
        <dbReference type="Proteomes" id="UP000175616"/>
    </source>
</evidence>
<dbReference type="InterPro" id="IPR042092">
    <property type="entry name" value="PsdUridine_s_RsuA/RluB/E/F_cat"/>
</dbReference>
<dbReference type="Gene3D" id="3.10.290.10">
    <property type="entry name" value="RNA-binding S4 domain"/>
    <property type="match status" value="1"/>
</dbReference>
<dbReference type="PANTHER" id="PTHR47683:SF2">
    <property type="entry name" value="RNA-BINDING S4 DOMAIN-CONTAINING PROTEIN"/>
    <property type="match status" value="1"/>
</dbReference>